<comment type="caution">
    <text evidence="7">The sequence shown here is derived from an EMBL/GenBank/DDBJ whole genome shotgun (WGS) entry which is preliminary data.</text>
</comment>
<evidence type="ECO:0000256" key="4">
    <source>
        <dbReference type="ARBA" id="ARBA00023136"/>
    </source>
</evidence>
<comment type="subcellular location">
    <subcellularLocation>
        <location evidence="1">Membrane</location>
        <topology evidence="1">Multi-pass membrane protein</topology>
    </subcellularLocation>
</comment>
<dbReference type="AlphaFoldDB" id="A0A9X3J9E1"/>
<feature type="transmembrane region" description="Helical" evidence="5">
    <location>
        <begin position="227"/>
        <end position="250"/>
    </location>
</feature>
<dbReference type="GO" id="GO:0008273">
    <property type="term" value="F:calcium, potassium:sodium antiporter activity"/>
    <property type="evidence" value="ECO:0007669"/>
    <property type="project" value="TreeGrafter"/>
</dbReference>
<feature type="transmembrane region" description="Helical" evidence="5">
    <location>
        <begin position="130"/>
        <end position="150"/>
    </location>
</feature>
<feature type="transmembrane region" description="Helical" evidence="5">
    <location>
        <begin position="70"/>
        <end position="94"/>
    </location>
</feature>
<evidence type="ECO:0000313" key="8">
    <source>
        <dbReference type="Proteomes" id="UP001145087"/>
    </source>
</evidence>
<feature type="transmembrane region" description="Helical" evidence="5">
    <location>
        <begin position="193"/>
        <end position="212"/>
    </location>
</feature>
<sequence>MIILYILALLACFILLARVVDLFFISSLDKISKDLRLSSDAAGATLMAVGSSAPELFVALFAVIKPGDHQVIGIGSIVGSAIFNLLAIVGAAAWVKQAKLTWQPMIRDLVFYAIAVGLLVHVIWDGYFSFHEAILFLIVYVLYVIAVVYWRKILPYSDMDFDDRIEDSHGEHNKLTKPVDDLLRFIFPLAERYYLVFLLSIIIIAALSYVLVEVAVHAAHTLNIPEAIIALTVLAVGTSIPDLFSSVIVAKQGRGDMAVSNAIGSNIFDILVGLGLPFLIVMVMSGEAIPTGGDLVSSSLILAASVLLLAVLLLVMKWKVGKITGVILLATYIFYVLNEILKLYGTGLLF</sequence>
<dbReference type="Pfam" id="PF01699">
    <property type="entry name" value="Na_Ca_ex"/>
    <property type="match status" value="2"/>
</dbReference>
<reference evidence="7" key="1">
    <citation type="submission" date="2022-11" db="EMBL/GenBank/DDBJ databases">
        <title>Marilongibacter aestuarii gen. nov., sp. nov., isolated from tidal flat sediment.</title>
        <authorList>
            <person name="Jiayan W."/>
        </authorList>
    </citation>
    <scope>NUCLEOTIDE SEQUENCE</scope>
    <source>
        <strain evidence="7">Z1-6</strain>
    </source>
</reference>
<dbReference type="PANTHER" id="PTHR10846">
    <property type="entry name" value="SODIUM/POTASSIUM/CALCIUM EXCHANGER"/>
    <property type="match status" value="1"/>
</dbReference>
<dbReference type="GO" id="GO:0005262">
    <property type="term" value="F:calcium channel activity"/>
    <property type="evidence" value="ECO:0007669"/>
    <property type="project" value="TreeGrafter"/>
</dbReference>
<dbReference type="InterPro" id="IPR004837">
    <property type="entry name" value="NaCa_Exmemb"/>
</dbReference>
<keyword evidence="4 5" id="KW-0472">Membrane</keyword>
<evidence type="ECO:0000256" key="1">
    <source>
        <dbReference type="ARBA" id="ARBA00004141"/>
    </source>
</evidence>
<feature type="transmembrane region" description="Helical" evidence="5">
    <location>
        <begin position="106"/>
        <end position="124"/>
    </location>
</feature>
<feature type="transmembrane region" description="Helical" evidence="5">
    <location>
        <begin position="6"/>
        <end position="25"/>
    </location>
</feature>
<evidence type="ECO:0000256" key="5">
    <source>
        <dbReference type="SAM" id="Phobius"/>
    </source>
</evidence>
<dbReference type="Proteomes" id="UP001145087">
    <property type="component" value="Unassembled WGS sequence"/>
</dbReference>
<feature type="transmembrane region" description="Helical" evidence="5">
    <location>
        <begin position="323"/>
        <end position="341"/>
    </location>
</feature>
<name>A0A9X3J9E1_9BACT</name>
<dbReference type="Gene3D" id="1.20.1420.30">
    <property type="entry name" value="NCX, central ion-binding region"/>
    <property type="match status" value="2"/>
</dbReference>
<dbReference type="InterPro" id="IPR044880">
    <property type="entry name" value="NCX_ion-bd_dom_sf"/>
</dbReference>
<dbReference type="RefSeq" id="WP_343335058.1">
    <property type="nucleotide sequence ID" value="NZ_JAPOHD010000062.1"/>
</dbReference>
<evidence type="ECO:0000256" key="2">
    <source>
        <dbReference type="ARBA" id="ARBA00022692"/>
    </source>
</evidence>
<dbReference type="GO" id="GO:0006874">
    <property type="term" value="P:intracellular calcium ion homeostasis"/>
    <property type="evidence" value="ECO:0007669"/>
    <property type="project" value="TreeGrafter"/>
</dbReference>
<keyword evidence="8" id="KW-1185">Reference proteome</keyword>
<proteinExistence type="predicted"/>
<gene>
    <name evidence="7" type="ORF">OU798_20210</name>
</gene>
<keyword evidence="3 5" id="KW-1133">Transmembrane helix</keyword>
<feature type="domain" description="Sodium/calcium exchanger membrane region" evidence="6">
    <location>
        <begin position="194"/>
        <end position="337"/>
    </location>
</feature>
<feature type="domain" description="Sodium/calcium exchanger membrane region" evidence="6">
    <location>
        <begin position="7"/>
        <end position="148"/>
    </location>
</feature>
<keyword evidence="2 5" id="KW-0812">Transmembrane</keyword>
<feature type="transmembrane region" description="Helical" evidence="5">
    <location>
        <begin position="46"/>
        <end position="64"/>
    </location>
</feature>
<protein>
    <submittedName>
        <fullName evidence="7">Calcium/sodium antiporter</fullName>
    </submittedName>
</protein>
<evidence type="ECO:0000256" key="3">
    <source>
        <dbReference type="ARBA" id="ARBA00022989"/>
    </source>
</evidence>
<organism evidence="7 8">
    <name type="scientific">Draconibacterium aestuarii</name>
    <dbReference type="NCBI Taxonomy" id="2998507"/>
    <lineage>
        <taxon>Bacteria</taxon>
        <taxon>Pseudomonadati</taxon>
        <taxon>Bacteroidota</taxon>
        <taxon>Bacteroidia</taxon>
        <taxon>Marinilabiliales</taxon>
        <taxon>Prolixibacteraceae</taxon>
        <taxon>Draconibacterium</taxon>
    </lineage>
</organism>
<evidence type="ECO:0000313" key="7">
    <source>
        <dbReference type="EMBL" id="MCY1722685.1"/>
    </source>
</evidence>
<evidence type="ECO:0000259" key="6">
    <source>
        <dbReference type="Pfam" id="PF01699"/>
    </source>
</evidence>
<accession>A0A9X3J9E1</accession>
<dbReference type="EMBL" id="JAPOHD010000062">
    <property type="protein sequence ID" value="MCY1722685.1"/>
    <property type="molecule type" value="Genomic_DNA"/>
</dbReference>
<dbReference type="PANTHER" id="PTHR10846:SF8">
    <property type="entry name" value="INNER MEMBRANE PROTEIN YRBG"/>
    <property type="match status" value="1"/>
</dbReference>
<feature type="transmembrane region" description="Helical" evidence="5">
    <location>
        <begin position="295"/>
        <end position="316"/>
    </location>
</feature>
<feature type="transmembrane region" description="Helical" evidence="5">
    <location>
        <begin position="262"/>
        <end position="283"/>
    </location>
</feature>
<dbReference type="GO" id="GO:0005886">
    <property type="term" value="C:plasma membrane"/>
    <property type="evidence" value="ECO:0007669"/>
    <property type="project" value="TreeGrafter"/>
</dbReference>
<dbReference type="NCBIfam" id="TIGR00367">
    <property type="entry name" value="calcium/sodium antiporter"/>
    <property type="match status" value="1"/>
</dbReference>
<dbReference type="InterPro" id="IPR004481">
    <property type="entry name" value="K/Na/Ca-exchanger"/>
</dbReference>